<dbReference type="PANTHER" id="PTHR43080">
    <property type="entry name" value="CBS DOMAIN-CONTAINING PROTEIN CBSX3, MITOCHONDRIAL"/>
    <property type="match status" value="1"/>
</dbReference>
<evidence type="ECO:0000256" key="1">
    <source>
        <dbReference type="ARBA" id="ARBA00023122"/>
    </source>
</evidence>
<organism evidence="4 5">
    <name type="scientific">Paraburkholderia caffeinitolerans</name>
    <dbReference type="NCBI Taxonomy" id="1723730"/>
    <lineage>
        <taxon>Bacteria</taxon>
        <taxon>Pseudomonadati</taxon>
        <taxon>Pseudomonadota</taxon>
        <taxon>Betaproteobacteria</taxon>
        <taxon>Burkholderiales</taxon>
        <taxon>Burkholderiaceae</taxon>
        <taxon>Paraburkholderia</taxon>
    </lineage>
</organism>
<dbReference type="Pfam" id="PF00571">
    <property type="entry name" value="CBS"/>
    <property type="match status" value="2"/>
</dbReference>
<dbReference type="PANTHER" id="PTHR43080:SF26">
    <property type="entry name" value="REGULATORY PROTEIN"/>
    <property type="match status" value="1"/>
</dbReference>
<evidence type="ECO:0000259" key="3">
    <source>
        <dbReference type="PROSITE" id="PS51371"/>
    </source>
</evidence>
<dbReference type="InterPro" id="IPR007055">
    <property type="entry name" value="BON_dom"/>
</dbReference>
<dbReference type="InterPro" id="IPR000644">
    <property type="entry name" value="CBS_dom"/>
</dbReference>
<reference evidence="4 5" key="1">
    <citation type="submission" date="2020-04" db="EMBL/GenBank/DDBJ databases">
        <authorList>
            <person name="De Canck E."/>
        </authorList>
    </citation>
    <scope>NUCLEOTIDE SEQUENCE [LARGE SCALE GENOMIC DNA]</scope>
    <source>
        <strain evidence="4 5">LMG 28688</strain>
    </source>
</reference>
<sequence>MQAVDVMTRDVVSVKPDMTVREAAALLVEHEISGAPVLDPQGLLLGMISDGDLLHRVELGTEEFRRSSWLEMFSARRDAAAYVKAHARLVKDVMTGGVVTVGEATPLDEVADLLEIHHVRRVPVMRGDRVVGIVSRANLVQALAIAPLEPNMQQAVSDREIRAMLMGEIAGRNWALSGRNIIVQNGIVHLFGYYVWSPAQLQALRVAAEGIPGVKAVEDHTCATPATVGI</sequence>
<keyword evidence="1 2" id="KW-0129">CBS domain</keyword>
<keyword evidence="5" id="KW-1185">Reference proteome</keyword>
<dbReference type="InterPro" id="IPR017080">
    <property type="entry name" value="UCP036990_CBS_BON"/>
</dbReference>
<dbReference type="Gene3D" id="3.10.580.10">
    <property type="entry name" value="CBS-domain"/>
    <property type="match status" value="1"/>
</dbReference>
<dbReference type="InterPro" id="IPR051257">
    <property type="entry name" value="Diverse_CBS-Domain"/>
</dbReference>
<dbReference type="PIRSF" id="PIRSF036990">
    <property type="entry name" value="UCP036990_CBS_BON"/>
    <property type="match status" value="1"/>
</dbReference>
<feature type="domain" description="CBS" evidence="3">
    <location>
        <begin position="7"/>
        <end position="63"/>
    </location>
</feature>
<dbReference type="SUPFAM" id="SSF54631">
    <property type="entry name" value="CBS-domain pair"/>
    <property type="match status" value="1"/>
</dbReference>
<evidence type="ECO:0000313" key="4">
    <source>
        <dbReference type="EMBL" id="CAB3804777.1"/>
    </source>
</evidence>
<evidence type="ECO:0000256" key="2">
    <source>
        <dbReference type="PROSITE-ProRule" id="PRU00703"/>
    </source>
</evidence>
<name>A0A6J5GSA9_9BURK</name>
<dbReference type="Proteomes" id="UP000494119">
    <property type="component" value="Unassembled WGS sequence"/>
</dbReference>
<dbReference type="AlphaFoldDB" id="A0A6J5GSA9"/>
<dbReference type="EMBL" id="CADIKL010000044">
    <property type="protein sequence ID" value="CAB3804777.1"/>
    <property type="molecule type" value="Genomic_DNA"/>
</dbReference>
<evidence type="ECO:0000313" key="5">
    <source>
        <dbReference type="Proteomes" id="UP000494119"/>
    </source>
</evidence>
<dbReference type="SMART" id="SM00116">
    <property type="entry name" value="CBS"/>
    <property type="match status" value="2"/>
</dbReference>
<dbReference type="InterPro" id="IPR046342">
    <property type="entry name" value="CBS_dom_sf"/>
</dbReference>
<dbReference type="CDD" id="cd04586">
    <property type="entry name" value="CBS_pair_BON_assoc"/>
    <property type="match status" value="1"/>
</dbReference>
<protein>
    <recommendedName>
        <fullName evidence="3">CBS domain-containing protein</fullName>
    </recommendedName>
</protein>
<proteinExistence type="predicted"/>
<feature type="domain" description="CBS" evidence="3">
    <location>
        <begin position="94"/>
        <end position="150"/>
    </location>
</feature>
<dbReference type="Pfam" id="PF04972">
    <property type="entry name" value="BON"/>
    <property type="match status" value="1"/>
</dbReference>
<gene>
    <name evidence="4" type="ORF">LMG28688_06068</name>
</gene>
<dbReference type="RefSeq" id="WP_175197738.1">
    <property type="nucleotide sequence ID" value="NZ_CADIKL010000044.1"/>
</dbReference>
<accession>A0A6J5GSA9</accession>
<dbReference type="PROSITE" id="PS51371">
    <property type="entry name" value="CBS"/>
    <property type="match status" value="2"/>
</dbReference>